<comment type="caution">
    <text evidence="3">The sequence shown here is derived from an EMBL/GenBank/DDBJ whole genome shotgun (WGS) entry which is preliminary data.</text>
</comment>
<evidence type="ECO:0000313" key="4">
    <source>
        <dbReference type="Proteomes" id="UP001314170"/>
    </source>
</evidence>
<gene>
    <name evidence="3" type="ORF">DCAF_LOCUS19974</name>
</gene>
<proteinExistence type="predicted"/>
<organism evidence="3 4">
    <name type="scientific">Dovyalis caffra</name>
    <dbReference type="NCBI Taxonomy" id="77055"/>
    <lineage>
        <taxon>Eukaryota</taxon>
        <taxon>Viridiplantae</taxon>
        <taxon>Streptophyta</taxon>
        <taxon>Embryophyta</taxon>
        <taxon>Tracheophyta</taxon>
        <taxon>Spermatophyta</taxon>
        <taxon>Magnoliopsida</taxon>
        <taxon>eudicotyledons</taxon>
        <taxon>Gunneridae</taxon>
        <taxon>Pentapetalae</taxon>
        <taxon>rosids</taxon>
        <taxon>fabids</taxon>
        <taxon>Malpighiales</taxon>
        <taxon>Salicaceae</taxon>
        <taxon>Flacourtieae</taxon>
        <taxon>Dovyalis</taxon>
    </lineage>
</organism>
<accession>A0AAV1S7N6</accession>
<protein>
    <submittedName>
        <fullName evidence="3">Uncharacterized protein</fullName>
    </submittedName>
</protein>
<keyword evidence="1" id="KW-0175">Coiled coil</keyword>
<feature type="coiled-coil region" evidence="1">
    <location>
        <begin position="66"/>
        <end position="95"/>
    </location>
</feature>
<feature type="region of interest" description="Disordered" evidence="2">
    <location>
        <begin position="1"/>
        <end position="26"/>
    </location>
</feature>
<sequence length="102" mass="11313">MDKIRPSPSPPPPTSSTTITAPDTKRNEELSVMSRMKKDCLFFTVSLKESFSYIKAIFVGQAKKMTARSEKEAAAAELQAEKMQVEAANEAENVKNKIDKSM</sequence>
<dbReference type="Proteomes" id="UP001314170">
    <property type="component" value="Unassembled WGS sequence"/>
</dbReference>
<evidence type="ECO:0000313" key="3">
    <source>
        <dbReference type="EMBL" id="CAK7347290.1"/>
    </source>
</evidence>
<reference evidence="3 4" key="1">
    <citation type="submission" date="2024-01" db="EMBL/GenBank/DDBJ databases">
        <authorList>
            <person name="Waweru B."/>
        </authorList>
    </citation>
    <scope>NUCLEOTIDE SEQUENCE [LARGE SCALE GENOMIC DNA]</scope>
</reference>
<evidence type="ECO:0000256" key="2">
    <source>
        <dbReference type="SAM" id="MobiDB-lite"/>
    </source>
</evidence>
<dbReference type="AlphaFoldDB" id="A0AAV1S7N6"/>
<evidence type="ECO:0000256" key="1">
    <source>
        <dbReference type="SAM" id="Coils"/>
    </source>
</evidence>
<dbReference type="EMBL" id="CAWUPB010001173">
    <property type="protein sequence ID" value="CAK7347290.1"/>
    <property type="molecule type" value="Genomic_DNA"/>
</dbReference>
<keyword evidence="4" id="KW-1185">Reference proteome</keyword>
<name>A0AAV1S7N6_9ROSI</name>